<sequence length="145" mass="15474">MNAILSGSRFPIRLHTPLTSSNNLGYSSPLQHRQSKPDGEGQRQPWIRSASANGSPSSTSSTPSSIFLLPPASHQHLFTSSHHLSGSTGAKDGPIIRGRQPDGVSAGALSAPSTDSPFLSHSFYRLEITQHTIHPGRQINSQDEG</sequence>
<gene>
    <name evidence="2" type="ORF">Baya_11811</name>
</gene>
<feature type="compositionally biased region" description="Polar residues" evidence="1">
    <location>
        <begin position="76"/>
        <end position="88"/>
    </location>
</feature>
<evidence type="ECO:0000256" key="1">
    <source>
        <dbReference type="SAM" id="MobiDB-lite"/>
    </source>
</evidence>
<dbReference type="EMBL" id="VCAZ01000092">
    <property type="protein sequence ID" value="TSR27776.1"/>
    <property type="molecule type" value="Genomic_DNA"/>
</dbReference>
<protein>
    <submittedName>
        <fullName evidence="2">Uncharacterized protein</fullName>
    </submittedName>
</protein>
<dbReference type="Proteomes" id="UP000319801">
    <property type="component" value="Unassembled WGS sequence"/>
</dbReference>
<feature type="compositionally biased region" description="Low complexity" evidence="1">
    <location>
        <begin position="49"/>
        <end position="65"/>
    </location>
</feature>
<organism evidence="2 3">
    <name type="scientific">Bagarius yarrelli</name>
    <name type="common">Goonch</name>
    <name type="synonym">Bagrus yarrelli</name>
    <dbReference type="NCBI Taxonomy" id="175774"/>
    <lineage>
        <taxon>Eukaryota</taxon>
        <taxon>Metazoa</taxon>
        <taxon>Chordata</taxon>
        <taxon>Craniata</taxon>
        <taxon>Vertebrata</taxon>
        <taxon>Euteleostomi</taxon>
        <taxon>Actinopterygii</taxon>
        <taxon>Neopterygii</taxon>
        <taxon>Teleostei</taxon>
        <taxon>Ostariophysi</taxon>
        <taxon>Siluriformes</taxon>
        <taxon>Sisoridae</taxon>
        <taxon>Sisorinae</taxon>
        <taxon>Bagarius</taxon>
    </lineage>
</organism>
<dbReference type="AlphaFoldDB" id="A0A556V171"/>
<evidence type="ECO:0000313" key="2">
    <source>
        <dbReference type="EMBL" id="TSR27776.1"/>
    </source>
</evidence>
<reference evidence="2 3" key="1">
    <citation type="journal article" date="2019" name="Genome Biol. Evol.">
        <title>Whole-Genome Sequencing of the Giant Devil Catfish, Bagarius yarrelli.</title>
        <authorList>
            <person name="Jiang W."/>
            <person name="Lv Y."/>
            <person name="Cheng L."/>
            <person name="Yang K."/>
            <person name="Chao B."/>
            <person name="Wang X."/>
            <person name="Li Y."/>
            <person name="Pan X."/>
            <person name="You X."/>
            <person name="Zhang Y."/>
            <person name="Yang J."/>
            <person name="Li J."/>
            <person name="Zhang X."/>
            <person name="Liu S."/>
            <person name="Sun C."/>
            <person name="Yang J."/>
            <person name="Shi Q."/>
        </authorList>
    </citation>
    <scope>NUCLEOTIDE SEQUENCE [LARGE SCALE GENOMIC DNA]</scope>
    <source>
        <strain evidence="2">JWS20170419001</strain>
        <tissue evidence="2">Muscle</tissue>
    </source>
</reference>
<evidence type="ECO:0000313" key="3">
    <source>
        <dbReference type="Proteomes" id="UP000319801"/>
    </source>
</evidence>
<feature type="compositionally biased region" description="Polar residues" evidence="1">
    <location>
        <begin position="17"/>
        <end position="32"/>
    </location>
</feature>
<keyword evidence="3" id="KW-1185">Reference proteome</keyword>
<feature type="region of interest" description="Disordered" evidence="1">
    <location>
        <begin position="14"/>
        <end position="113"/>
    </location>
</feature>
<proteinExistence type="predicted"/>
<comment type="caution">
    <text evidence="2">The sequence shown here is derived from an EMBL/GenBank/DDBJ whole genome shotgun (WGS) entry which is preliminary data.</text>
</comment>
<name>A0A556V171_BAGYA</name>
<accession>A0A556V171</accession>